<proteinExistence type="predicted"/>
<name>A0A8X6YXP2_9ARAC</name>
<dbReference type="InterPro" id="IPR013083">
    <property type="entry name" value="Znf_RING/FYVE/PHD"/>
</dbReference>
<dbReference type="PROSITE" id="PS50089">
    <property type="entry name" value="ZF_RING_2"/>
    <property type="match status" value="1"/>
</dbReference>
<dbReference type="GO" id="GO:0097505">
    <property type="term" value="C:Rad6-Rad18 complex"/>
    <property type="evidence" value="ECO:0007669"/>
    <property type="project" value="TreeGrafter"/>
</dbReference>
<keyword evidence="3" id="KW-0862">Zinc</keyword>
<dbReference type="GO" id="GO:0005634">
    <property type="term" value="C:nucleus"/>
    <property type="evidence" value="ECO:0007669"/>
    <property type="project" value="TreeGrafter"/>
</dbReference>
<accession>A0A8X6YXP2</accession>
<dbReference type="PANTHER" id="PTHR14134:SF2">
    <property type="entry name" value="E3 UBIQUITIN-PROTEIN LIGASE RAD18"/>
    <property type="match status" value="1"/>
</dbReference>
<dbReference type="OrthoDB" id="687730at2759"/>
<dbReference type="InterPro" id="IPR017907">
    <property type="entry name" value="Znf_RING_CS"/>
</dbReference>
<dbReference type="GO" id="GO:0006301">
    <property type="term" value="P:DNA damage tolerance"/>
    <property type="evidence" value="ECO:0007669"/>
    <property type="project" value="InterPro"/>
</dbReference>
<dbReference type="InterPro" id="IPR039577">
    <property type="entry name" value="Rad18"/>
</dbReference>
<dbReference type="Pfam" id="PF13920">
    <property type="entry name" value="zf-C3HC4_3"/>
    <property type="match status" value="1"/>
</dbReference>
<keyword evidence="1" id="KW-0479">Metal-binding</keyword>
<gene>
    <name evidence="6" type="ORF">TNIN_157401</name>
</gene>
<keyword evidence="7" id="KW-1185">Reference proteome</keyword>
<dbReference type="SUPFAM" id="SSF57850">
    <property type="entry name" value="RING/U-box"/>
    <property type="match status" value="1"/>
</dbReference>
<organism evidence="6 7">
    <name type="scientific">Trichonephila inaurata madagascariensis</name>
    <dbReference type="NCBI Taxonomy" id="2747483"/>
    <lineage>
        <taxon>Eukaryota</taxon>
        <taxon>Metazoa</taxon>
        <taxon>Ecdysozoa</taxon>
        <taxon>Arthropoda</taxon>
        <taxon>Chelicerata</taxon>
        <taxon>Arachnida</taxon>
        <taxon>Araneae</taxon>
        <taxon>Araneomorphae</taxon>
        <taxon>Entelegynae</taxon>
        <taxon>Araneoidea</taxon>
        <taxon>Nephilidae</taxon>
        <taxon>Trichonephila</taxon>
        <taxon>Trichonephila inaurata</taxon>
    </lineage>
</organism>
<evidence type="ECO:0000256" key="1">
    <source>
        <dbReference type="ARBA" id="ARBA00022723"/>
    </source>
</evidence>
<keyword evidence="2 4" id="KW-0863">Zinc-finger</keyword>
<evidence type="ECO:0000256" key="2">
    <source>
        <dbReference type="ARBA" id="ARBA00022771"/>
    </source>
</evidence>
<evidence type="ECO:0000313" key="6">
    <source>
        <dbReference type="EMBL" id="GFY79138.1"/>
    </source>
</evidence>
<dbReference type="GO" id="GO:0003697">
    <property type="term" value="F:single-stranded DNA binding"/>
    <property type="evidence" value="ECO:0007669"/>
    <property type="project" value="InterPro"/>
</dbReference>
<sequence length="122" mass="14084">PVLLNCSHSFCRRCIRKWKVRQNLCPICREYITTLTENDTLEGFISSIAELLGEDFMQERQEALNDRQAAEESDNEDPYVEMFMDMVNNWARFMNNFLDNDPDTDIITEGLPAPPSSIDSDA</sequence>
<dbReference type="GO" id="GO:0008270">
    <property type="term" value="F:zinc ion binding"/>
    <property type="evidence" value="ECO:0007669"/>
    <property type="project" value="UniProtKB-KW"/>
</dbReference>
<protein>
    <recommendedName>
        <fullName evidence="5">RING-type domain-containing protein</fullName>
    </recommendedName>
</protein>
<evidence type="ECO:0000256" key="4">
    <source>
        <dbReference type="PROSITE-ProRule" id="PRU00175"/>
    </source>
</evidence>
<reference evidence="6" key="1">
    <citation type="submission" date="2020-08" db="EMBL/GenBank/DDBJ databases">
        <title>Multicomponent nature underlies the extraordinary mechanical properties of spider dragline silk.</title>
        <authorList>
            <person name="Kono N."/>
            <person name="Nakamura H."/>
            <person name="Mori M."/>
            <person name="Yoshida Y."/>
            <person name="Ohtoshi R."/>
            <person name="Malay A.D."/>
            <person name="Moran D.A.P."/>
            <person name="Tomita M."/>
            <person name="Numata K."/>
            <person name="Arakawa K."/>
        </authorList>
    </citation>
    <scope>NUCLEOTIDE SEQUENCE</scope>
</reference>
<dbReference type="PROSITE" id="PS00518">
    <property type="entry name" value="ZF_RING_1"/>
    <property type="match status" value="1"/>
</dbReference>
<dbReference type="PANTHER" id="PTHR14134">
    <property type="entry name" value="E3 UBIQUITIN-PROTEIN LIGASE RAD18"/>
    <property type="match status" value="1"/>
</dbReference>
<feature type="non-terminal residue" evidence="6">
    <location>
        <position position="1"/>
    </location>
</feature>
<evidence type="ECO:0000313" key="7">
    <source>
        <dbReference type="Proteomes" id="UP000886998"/>
    </source>
</evidence>
<dbReference type="GO" id="GO:0006513">
    <property type="term" value="P:protein monoubiquitination"/>
    <property type="evidence" value="ECO:0007669"/>
    <property type="project" value="InterPro"/>
</dbReference>
<dbReference type="Gene3D" id="3.30.40.10">
    <property type="entry name" value="Zinc/RING finger domain, C3HC4 (zinc finger)"/>
    <property type="match status" value="1"/>
</dbReference>
<dbReference type="Proteomes" id="UP000886998">
    <property type="component" value="Unassembled WGS sequence"/>
</dbReference>
<dbReference type="AlphaFoldDB" id="A0A8X6YXP2"/>
<evidence type="ECO:0000259" key="5">
    <source>
        <dbReference type="PROSITE" id="PS50089"/>
    </source>
</evidence>
<dbReference type="GO" id="GO:0061630">
    <property type="term" value="F:ubiquitin protein ligase activity"/>
    <property type="evidence" value="ECO:0007669"/>
    <property type="project" value="InterPro"/>
</dbReference>
<evidence type="ECO:0000256" key="3">
    <source>
        <dbReference type="ARBA" id="ARBA00022833"/>
    </source>
</evidence>
<comment type="caution">
    <text evidence="6">The sequence shown here is derived from an EMBL/GenBank/DDBJ whole genome shotgun (WGS) entry which is preliminary data.</text>
</comment>
<dbReference type="EMBL" id="BMAV01023428">
    <property type="protein sequence ID" value="GFY79138.1"/>
    <property type="molecule type" value="Genomic_DNA"/>
</dbReference>
<dbReference type="InterPro" id="IPR001841">
    <property type="entry name" value="Znf_RING"/>
</dbReference>
<feature type="domain" description="RING-type" evidence="5">
    <location>
        <begin position="2"/>
        <end position="29"/>
    </location>
</feature>